<dbReference type="Pfam" id="PF00132">
    <property type="entry name" value="Hexapep"/>
    <property type="match status" value="1"/>
</dbReference>
<keyword evidence="3" id="KW-1133">Transmembrane helix</keyword>
<sequence length="183" mass="19683">MSEQGGLGRTLARQLYIELWSVTIGTFVNGVLASSLVPRPLRLAGYRALGGRIHSGNIFPGLRVMGPLRNLEIGRRTFLNHGCYLETVGEIRIGEGCQFGPQVMIVTSHHDRLPDGTVSRAPRPRPVVIGDRVWVGARAQILPGVRVAPDVVIAAGAVVTRDCPVPGVYAGVPARLVQPEPTR</sequence>
<protein>
    <recommendedName>
        <fullName evidence="6">Acyltransferase</fullName>
    </recommendedName>
</protein>
<keyword evidence="3" id="KW-0472">Membrane</keyword>
<evidence type="ECO:0008006" key="6">
    <source>
        <dbReference type="Google" id="ProtNLM"/>
    </source>
</evidence>
<dbReference type="InterPro" id="IPR051159">
    <property type="entry name" value="Hexapeptide_acetyltransf"/>
</dbReference>
<evidence type="ECO:0000256" key="1">
    <source>
        <dbReference type="ARBA" id="ARBA00007274"/>
    </source>
</evidence>
<dbReference type="GO" id="GO:0008374">
    <property type="term" value="F:O-acyltransferase activity"/>
    <property type="evidence" value="ECO:0007669"/>
    <property type="project" value="TreeGrafter"/>
</dbReference>
<dbReference type="PANTHER" id="PTHR23416">
    <property type="entry name" value="SIALIC ACID SYNTHASE-RELATED"/>
    <property type="match status" value="1"/>
</dbReference>
<evidence type="ECO:0000313" key="4">
    <source>
        <dbReference type="EMBL" id="GLY68920.1"/>
    </source>
</evidence>
<keyword evidence="5" id="KW-1185">Reference proteome</keyword>
<accession>A0A9W6R7L3</accession>
<dbReference type="PANTHER" id="PTHR23416:SF23">
    <property type="entry name" value="ACETYLTRANSFERASE C18B11.09C-RELATED"/>
    <property type="match status" value="1"/>
</dbReference>
<dbReference type="AlphaFoldDB" id="A0A9W6R7L3"/>
<comment type="caution">
    <text evidence="4">The sequence shown here is derived from an EMBL/GenBank/DDBJ whole genome shotgun (WGS) entry which is preliminary data.</text>
</comment>
<feature type="transmembrane region" description="Helical" evidence="3">
    <location>
        <begin position="15"/>
        <end position="37"/>
    </location>
</feature>
<name>A0A9W6R7L3_9PSEU</name>
<organism evidence="4 5">
    <name type="scientific">Amycolatopsis taiwanensis</name>
    <dbReference type="NCBI Taxonomy" id="342230"/>
    <lineage>
        <taxon>Bacteria</taxon>
        <taxon>Bacillati</taxon>
        <taxon>Actinomycetota</taxon>
        <taxon>Actinomycetes</taxon>
        <taxon>Pseudonocardiales</taxon>
        <taxon>Pseudonocardiaceae</taxon>
        <taxon>Amycolatopsis</taxon>
    </lineage>
</organism>
<keyword evidence="3" id="KW-0812">Transmembrane</keyword>
<dbReference type="CDD" id="cd04647">
    <property type="entry name" value="LbH_MAT_like"/>
    <property type="match status" value="1"/>
</dbReference>
<comment type="similarity">
    <text evidence="1">Belongs to the transferase hexapeptide repeat family.</text>
</comment>
<dbReference type="Proteomes" id="UP001165136">
    <property type="component" value="Unassembled WGS sequence"/>
</dbReference>
<reference evidence="4" key="1">
    <citation type="submission" date="2023-03" db="EMBL/GenBank/DDBJ databases">
        <title>Amycolatopsis taiwanensis NBRC 103393.</title>
        <authorList>
            <person name="Ichikawa N."/>
            <person name="Sato H."/>
            <person name="Tonouchi N."/>
        </authorList>
    </citation>
    <scope>NUCLEOTIDE SEQUENCE</scope>
    <source>
        <strain evidence="4">NBRC 103393</strain>
    </source>
</reference>
<evidence type="ECO:0000256" key="3">
    <source>
        <dbReference type="SAM" id="Phobius"/>
    </source>
</evidence>
<gene>
    <name evidence="4" type="ORF">Atai01_55390</name>
</gene>
<evidence type="ECO:0000256" key="2">
    <source>
        <dbReference type="ARBA" id="ARBA00022679"/>
    </source>
</evidence>
<dbReference type="InterPro" id="IPR011004">
    <property type="entry name" value="Trimer_LpxA-like_sf"/>
</dbReference>
<dbReference type="InterPro" id="IPR001451">
    <property type="entry name" value="Hexapep"/>
</dbReference>
<dbReference type="SUPFAM" id="SSF51161">
    <property type="entry name" value="Trimeric LpxA-like enzymes"/>
    <property type="match status" value="1"/>
</dbReference>
<dbReference type="GO" id="GO:0005829">
    <property type="term" value="C:cytosol"/>
    <property type="evidence" value="ECO:0007669"/>
    <property type="project" value="TreeGrafter"/>
</dbReference>
<dbReference type="Gene3D" id="2.160.10.10">
    <property type="entry name" value="Hexapeptide repeat proteins"/>
    <property type="match status" value="1"/>
</dbReference>
<dbReference type="EMBL" id="BSTI01000013">
    <property type="protein sequence ID" value="GLY68920.1"/>
    <property type="molecule type" value="Genomic_DNA"/>
</dbReference>
<evidence type="ECO:0000313" key="5">
    <source>
        <dbReference type="Proteomes" id="UP001165136"/>
    </source>
</evidence>
<proteinExistence type="inferred from homology"/>
<keyword evidence="2" id="KW-0808">Transferase</keyword>
<dbReference type="RefSeq" id="WP_027944651.1">
    <property type="nucleotide sequence ID" value="NZ_BSTI01000013.1"/>
</dbReference>